<proteinExistence type="inferred from homology"/>
<evidence type="ECO:0000256" key="3">
    <source>
        <dbReference type="ARBA" id="ARBA00022448"/>
    </source>
</evidence>
<dbReference type="PIRSF" id="PIRSF006603">
    <property type="entry name" value="DinF"/>
    <property type="match status" value="1"/>
</dbReference>
<keyword evidence="4" id="KW-1003">Cell membrane</keyword>
<keyword evidence="5 8" id="KW-0812">Transmembrane</keyword>
<evidence type="ECO:0000313" key="9">
    <source>
        <dbReference type="EMBL" id="CCO24200.1"/>
    </source>
</evidence>
<dbReference type="GO" id="GO:0015297">
    <property type="term" value="F:antiporter activity"/>
    <property type="evidence" value="ECO:0007669"/>
    <property type="project" value="InterPro"/>
</dbReference>
<dbReference type="PANTHER" id="PTHR42893">
    <property type="entry name" value="PROTEIN DETOXIFICATION 44, CHLOROPLASTIC-RELATED"/>
    <property type="match status" value="1"/>
</dbReference>
<dbReference type="PANTHER" id="PTHR42893:SF46">
    <property type="entry name" value="PROTEIN DETOXIFICATION 44, CHLOROPLASTIC"/>
    <property type="match status" value="1"/>
</dbReference>
<organism evidence="9 10">
    <name type="scientific">Maridesulfovibrio hydrothermalis AM13 = DSM 14728</name>
    <dbReference type="NCBI Taxonomy" id="1121451"/>
    <lineage>
        <taxon>Bacteria</taxon>
        <taxon>Pseudomonadati</taxon>
        <taxon>Thermodesulfobacteriota</taxon>
        <taxon>Desulfovibrionia</taxon>
        <taxon>Desulfovibrionales</taxon>
        <taxon>Desulfovibrionaceae</taxon>
        <taxon>Maridesulfovibrio</taxon>
    </lineage>
</organism>
<feature type="transmembrane region" description="Helical" evidence="8">
    <location>
        <begin position="246"/>
        <end position="265"/>
    </location>
</feature>
<dbReference type="InterPro" id="IPR048279">
    <property type="entry name" value="MdtK-like"/>
</dbReference>
<protein>
    <submittedName>
        <fullName evidence="9">MATE efflux family protein</fullName>
    </submittedName>
</protein>
<comment type="similarity">
    <text evidence="2">Belongs to the multi antimicrobial extrusion (MATE) (TC 2.A.66.1) family.</text>
</comment>
<dbReference type="EMBL" id="FO203522">
    <property type="protein sequence ID" value="CCO24200.1"/>
    <property type="molecule type" value="Genomic_DNA"/>
</dbReference>
<evidence type="ECO:0000256" key="1">
    <source>
        <dbReference type="ARBA" id="ARBA00004651"/>
    </source>
</evidence>
<dbReference type="Proteomes" id="UP000010808">
    <property type="component" value="Chromosome"/>
</dbReference>
<dbReference type="CDD" id="cd13136">
    <property type="entry name" value="MATE_DinF_like"/>
    <property type="match status" value="1"/>
</dbReference>
<gene>
    <name evidence="9" type="ORF">DESAM_21927</name>
</gene>
<feature type="transmembrane region" description="Helical" evidence="8">
    <location>
        <begin position="315"/>
        <end position="336"/>
    </location>
</feature>
<dbReference type="Pfam" id="PF01554">
    <property type="entry name" value="MatE"/>
    <property type="match status" value="2"/>
</dbReference>
<evidence type="ECO:0000256" key="2">
    <source>
        <dbReference type="ARBA" id="ARBA00010199"/>
    </source>
</evidence>
<keyword evidence="7 8" id="KW-0472">Membrane</keyword>
<evidence type="ECO:0000256" key="7">
    <source>
        <dbReference type="ARBA" id="ARBA00023136"/>
    </source>
</evidence>
<feature type="transmembrane region" description="Helical" evidence="8">
    <location>
        <begin position="139"/>
        <end position="158"/>
    </location>
</feature>
<keyword evidence="6 8" id="KW-1133">Transmembrane helix</keyword>
<keyword evidence="3" id="KW-0813">Transport</keyword>
<evidence type="ECO:0000313" key="10">
    <source>
        <dbReference type="Proteomes" id="UP000010808"/>
    </source>
</evidence>
<evidence type="ECO:0000256" key="5">
    <source>
        <dbReference type="ARBA" id="ARBA00022692"/>
    </source>
</evidence>
<dbReference type="AlphaFoldDB" id="L0RDC3"/>
<dbReference type="InterPro" id="IPR002528">
    <property type="entry name" value="MATE_fam"/>
</dbReference>
<accession>L0RDC3</accession>
<dbReference type="GO" id="GO:0042910">
    <property type="term" value="F:xenobiotic transmembrane transporter activity"/>
    <property type="evidence" value="ECO:0007669"/>
    <property type="project" value="InterPro"/>
</dbReference>
<feature type="transmembrane region" description="Helical" evidence="8">
    <location>
        <begin position="96"/>
        <end position="119"/>
    </location>
</feature>
<sequence length="452" mass="48461">MTDTHNNQPHPFELNPNKTLLTLAVPVLFSMIAEPLTGLVDTAFVARLGPEALASLGIGTMVFSSVFWVFGFLGIGTQTEVAQSLGKGDLDRASSLCWLAVAISVVLGLVLGFGVLPLLGQIAGWMGGSGEVSKLAVDYMSYRLLGAPAMLVVLSCFGSLRGYQDMRSPLWIAVGMNLINVVLDWVLVFGVGPFPEMGVAGAALASAVSQWIGAVWAVLIVRKHYGFNTGFSLADARRLFSIGGDMFVRTGCVCLFLLLCTRFATKAGADSGAAHQAIRQFFVFLALFLDAFAISGHSLVGYFVGRADRINGRKVAALVCKWSFATGIVLTVAMYLGQQPVAWMLVPPEAAMEFAPAWLAVTFLQPINALSFATDGIHLGTGDFRYLRNAMLIAVSSSTVVLFAVDYFQPQNMLLWIWIVAGLWTSLRALLGVIRIWPGIGDGPLSVSNEHA</sequence>
<feature type="transmembrane region" description="Helical" evidence="8">
    <location>
        <begin position="20"/>
        <end position="40"/>
    </location>
</feature>
<feature type="transmembrane region" description="Helical" evidence="8">
    <location>
        <begin position="413"/>
        <end position="431"/>
    </location>
</feature>
<dbReference type="InterPro" id="IPR044644">
    <property type="entry name" value="DinF-like"/>
</dbReference>
<dbReference type="PATRIC" id="fig|1121451.3.peg.2158"/>
<feature type="transmembrane region" description="Helical" evidence="8">
    <location>
        <begin position="170"/>
        <end position="191"/>
    </location>
</feature>
<dbReference type="HOGENOM" id="CLU_012893_16_3_7"/>
<dbReference type="eggNOG" id="COG0534">
    <property type="taxonomic scope" value="Bacteria"/>
</dbReference>
<reference evidence="9 10" key="1">
    <citation type="submission" date="2012-10" db="EMBL/GenBank/DDBJ databases">
        <authorList>
            <person name="Genoscope - CEA"/>
        </authorList>
    </citation>
    <scope>NUCLEOTIDE SEQUENCE [LARGE SCALE GENOMIC DNA]</scope>
    <source>
        <strain evidence="10">AM13 / DSM 14728</strain>
    </source>
</reference>
<keyword evidence="10" id="KW-1185">Reference proteome</keyword>
<dbReference type="KEGG" id="dhy:DESAM_21927"/>
<evidence type="ECO:0000256" key="4">
    <source>
        <dbReference type="ARBA" id="ARBA00022475"/>
    </source>
</evidence>
<dbReference type="RefSeq" id="WP_015336801.1">
    <property type="nucleotide sequence ID" value="NC_020055.1"/>
</dbReference>
<evidence type="ECO:0000256" key="6">
    <source>
        <dbReference type="ARBA" id="ARBA00022989"/>
    </source>
</evidence>
<name>L0RDC3_9BACT</name>
<feature type="transmembrane region" description="Helical" evidence="8">
    <location>
        <begin position="197"/>
        <end position="221"/>
    </location>
</feature>
<evidence type="ECO:0000256" key="8">
    <source>
        <dbReference type="SAM" id="Phobius"/>
    </source>
</evidence>
<feature type="transmembrane region" description="Helical" evidence="8">
    <location>
        <begin position="277"/>
        <end position="303"/>
    </location>
</feature>
<comment type="subcellular location">
    <subcellularLocation>
        <location evidence="1">Cell membrane</location>
        <topology evidence="1">Multi-pass membrane protein</topology>
    </subcellularLocation>
</comment>
<dbReference type="OrthoDB" id="9789527at2"/>
<feature type="transmembrane region" description="Helical" evidence="8">
    <location>
        <begin position="52"/>
        <end position="75"/>
    </location>
</feature>
<feature type="transmembrane region" description="Helical" evidence="8">
    <location>
        <begin position="386"/>
        <end position="407"/>
    </location>
</feature>
<dbReference type="STRING" id="1121451.DESAM_21927"/>
<dbReference type="GO" id="GO:0005886">
    <property type="term" value="C:plasma membrane"/>
    <property type="evidence" value="ECO:0007669"/>
    <property type="project" value="UniProtKB-SubCell"/>
</dbReference>
<feature type="transmembrane region" description="Helical" evidence="8">
    <location>
        <begin position="356"/>
        <end position="374"/>
    </location>
</feature>
<dbReference type="NCBIfam" id="TIGR00797">
    <property type="entry name" value="matE"/>
    <property type="match status" value="1"/>
</dbReference>